<proteinExistence type="predicted"/>
<dbReference type="AlphaFoldDB" id="A0AAP0HJA9"/>
<dbReference type="Proteomes" id="UP001419268">
    <property type="component" value="Unassembled WGS sequence"/>
</dbReference>
<protein>
    <submittedName>
        <fullName evidence="2">Uncharacterized protein</fullName>
    </submittedName>
</protein>
<feature type="region of interest" description="Disordered" evidence="1">
    <location>
        <begin position="71"/>
        <end position="98"/>
    </location>
</feature>
<accession>A0AAP0HJA9</accession>
<feature type="compositionally biased region" description="Basic residues" evidence="1">
    <location>
        <begin position="86"/>
        <end position="98"/>
    </location>
</feature>
<evidence type="ECO:0000313" key="3">
    <source>
        <dbReference type="Proteomes" id="UP001419268"/>
    </source>
</evidence>
<organism evidence="2 3">
    <name type="scientific">Stephania cephalantha</name>
    <dbReference type="NCBI Taxonomy" id="152367"/>
    <lineage>
        <taxon>Eukaryota</taxon>
        <taxon>Viridiplantae</taxon>
        <taxon>Streptophyta</taxon>
        <taxon>Embryophyta</taxon>
        <taxon>Tracheophyta</taxon>
        <taxon>Spermatophyta</taxon>
        <taxon>Magnoliopsida</taxon>
        <taxon>Ranunculales</taxon>
        <taxon>Menispermaceae</taxon>
        <taxon>Menispermoideae</taxon>
        <taxon>Cissampelideae</taxon>
        <taxon>Stephania</taxon>
    </lineage>
</organism>
<gene>
    <name evidence="2" type="ORF">Scep_028181</name>
</gene>
<comment type="caution">
    <text evidence="2">The sequence shown here is derived from an EMBL/GenBank/DDBJ whole genome shotgun (WGS) entry which is preliminary data.</text>
</comment>
<keyword evidence="3" id="KW-1185">Reference proteome</keyword>
<sequence length="98" mass="10637">MLSITLCSGEDVLESGLREAGTVIRRSTTWSRGTPRVCYAFVLVYRGEARPTAVSVCEPCMKGVADEETRVGVEDEASNGGGGGDRRRRMRRAATAKR</sequence>
<dbReference type="EMBL" id="JBBNAG010000012">
    <property type="protein sequence ID" value="KAK9089099.1"/>
    <property type="molecule type" value="Genomic_DNA"/>
</dbReference>
<reference evidence="2 3" key="1">
    <citation type="submission" date="2024-01" db="EMBL/GenBank/DDBJ databases">
        <title>Genome assemblies of Stephania.</title>
        <authorList>
            <person name="Yang L."/>
        </authorList>
    </citation>
    <scope>NUCLEOTIDE SEQUENCE [LARGE SCALE GENOMIC DNA]</scope>
    <source>
        <strain evidence="2">JXDWG</strain>
        <tissue evidence="2">Leaf</tissue>
    </source>
</reference>
<name>A0AAP0HJA9_9MAGN</name>
<evidence type="ECO:0000313" key="2">
    <source>
        <dbReference type="EMBL" id="KAK9089099.1"/>
    </source>
</evidence>
<evidence type="ECO:0000256" key="1">
    <source>
        <dbReference type="SAM" id="MobiDB-lite"/>
    </source>
</evidence>